<dbReference type="SUPFAM" id="SSF161111">
    <property type="entry name" value="Cation efflux protein transmembrane domain-like"/>
    <property type="match status" value="1"/>
</dbReference>
<dbReference type="NCBIfam" id="TIGR01297">
    <property type="entry name" value="CDF"/>
    <property type="match status" value="1"/>
</dbReference>
<name>A0A9X0U6Y4_9BACT</name>
<keyword evidence="7" id="KW-0406">Ion transport</keyword>
<evidence type="ECO:0000259" key="11">
    <source>
        <dbReference type="Pfam" id="PF01545"/>
    </source>
</evidence>
<evidence type="ECO:0000256" key="5">
    <source>
        <dbReference type="ARBA" id="ARBA00022906"/>
    </source>
</evidence>
<dbReference type="InterPro" id="IPR027469">
    <property type="entry name" value="Cation_efflux_TMD_sf"/>
</dbReference>
<dbReference type="PANTHER" id="PTHR11562:SF17">
    <property type="entry name" value="RE54080P-RELATED"/>
    <property type="match status" value="1"/>
</dbReference>
<dbReference type="InterPro" id="IPR002524">
    <property type="entry name" value="Cation_efflux"/>
</dbReference>
<dbReference type="InterPro" id="IPR050681">
    <property type="entry name" value="CDF/SLC30A"/>
</dbReference>
<keyword evidence="4 10" id="KW-0812">Transmembrane</keyword>
<dbReference type="Pfam" id="PF16916">
    <property type="entry name" value="ZT_dimer"/>
    <property type="match status" value="1"/>
</dbReference>
<comment type="similarity">
    <text evidence="2">Belongs to the cation diffusion facilitator (CDF) transporter (TC 2.A.4) family. SLC30A subfamily.</text>
</comment>
<accession>A0A9X0U6Y4</accession>
<dbReference type="Gene3D" id="3.30.70.1350">
    <property type="entry name" value="Cation efflux protein, cytoplasmic domain"/>
    <property type="match status" value="1"/>
</dbReference>
<feature type="transmembrane region" description="Helical" evidence="10">
    <location>
        <begin position="64"/>
        <end position="82"/>
    </location>
</feature>
<comment type="caution">
    <text evidence="13">The sequence shown here is derived from an EMBL/GenBank/DDBJ whole genome shotgun (WGS) entry which is preliminary data.</text>
</comment>
<dbReference type="SUPFAM" id="SSF160240">
    <property type="entry name" value="Cation efflux protein cytoplasmic domain-like"/>
    <property type="match status" value="1"/>
</dbReference>
<evidence type="ECO:0000256" key="7">
    <source>
        <dbReference type="ARBA" id="ARBA00023065"/>
    </source>
</evidence>
<feature type="transmembrane region" description="Helical" evidence="10">
    <location>
        <begin position="161"/>
        <end position="182"/>
    </location>
</feature>
<dbReference type="InterPro" id="IPR027470">
    <property type="entry name" value="Cation_efflux_CTD"/>
</dbReference>
<dbReference type="InterPro" id="IPR058533">
    <property type="entry name" value="Cation_efflux_TM"/>
</dbReference>
<keyword evidence="14" id="KW-1185">Reference proteome</keyword>
<dbReference type="AlphaFoldDB" id="A0A9X0U6Y4"/>
<organism evidence="13 14">
    <name type="scientific">Tunturiibacter gelidiferens</name>
    <dbReference type="NCBI Taxonomy" id="3069689"/>
    <lineage>
        <taxon>Bacteria</taxon>
        <taxon>Pseudomonadati</taxon>
        <taxon>Acidobacteriota</taxon>
        <taxon>Terriglobia</taxon>
        <taxon>Terriglobales</taxon>
        <taxon>Acidobacteriaceae</taxon>
        <taxon>Tunturiibacter</taxon>
    </lineage>
</organism>
<dbReference type="GO" id="GO:0005385">
    <property type="term" value="F:zinc ion transmembrane transporter activity"/>
    <property type="evidence" value="ECO:0007669"/>
    <property type="project" value="TreeGrafter"/>
</dbReference>
<dbReference type="Gene3D" id="1.20.1510.10">
    <property type="entry name" value="Cation efflux protein transmembrane domain"/>
    <property type="match status" value="1"/>
</dbReference>
<evidence type="ECO:0000256" key="6">
    <source>
        <dbReference type="ARBA" id="ARBA00022989"/>
    </source>
</evidence>
<reference evidence="13 14" key="1">
    <citation type="submission" date="2020-08" db="EMBL/GenBank/DDBJ databases">
        <title>Genomic Encyclopedia of Type Strains, Phase IV (KMG-V): Genome sequencing to study the core and pangenomes of soil and plant-associated prokaryotes.</title>
        <authorList>
            <person name="Whitman W."/>
        </authorList>
    </citation>
    <scope>NUCLEOTIDE SEQUENCE [LARGE SCALE GENOMIC DNA]</scope>
    <source>
        <strain evidence="13 14">X5P2</strain>
    </source>
</reference>
<evidence type="ECO:0000256" key="9">
    <source>
        <dbReference type="SAM" id="MobiDB-lite"/>
    </source>
</evidence>
<feature type="transmembrane region" description="Helical" evidence="10">
    <location>
        <begin position="188"/>
        <end position="209"/>
    </location>
</feature>
<keyword evidence="5" id="KW-0864">Zinc transport</keyword>
<evidence type="ECO:0000256" key="1">
    <source>
        <dbReference type="ARBA" id="ARBA00004141"/>
    </source>
</evidence>
<feature type="transmembrane region" description="Helical" evidence="10">
    <location>
        <begin position="94"/>
        <end position="117"/>
    </location>
</feature>
<evidence type="ECO:0000313" key="14">
    <source>
        <dbReference type="Proteomes" id="UP000535182"/>
    </source>
</evidence>
<evidence type="ECO:0000256" key="8">
    <source>
        <dbReference type="ARBA" id="ARBA00023136"/>
    </source>
</evidence>
<evidence type="ECO:0000256" key="2">
    <source>
        <dbReference type="ARBA" id="ARBA00008873"/>
    </source>
</evidence>
<gene>
    <name evidence="13" type="ORF">HDF14_005204</name>
</gene>
<dbReference type="Proteomes" id="UP000535182">
    <property type="component" value="Unassembled WGS sequence"/>
</dbReference>
<evidence type="ECO:0000313" key="13">
    <source>
        <dbReference type="EMBL" id="MBB5331555.1"/>
    </source>
</evidence>
<evidence type="ECO:0000256" key="4">
    <source>
        <dbReference type="ARBA" id="ARBA00022692"/>
    </source>
</evidence>
<feature type="region of interest" description="Disordered" evidence="9">
    <location>
        <begin position="308"/>
        <end position="330"/>
    </location>
</feature>
<sequence length="330" mass="35436">MNLTPAQTTLNLMHMVATPNSKMQRVLQLSMVLTLAYVGATFYFGLRAHSLALISEAGHNVSDLLAIVLSFVAVYFQARPATDQKTFGYQRAGVLAAFVNAATLIVLSVWIAISAIHRFSEPVAVQPKLMMYVAAAGVLMNGTVAALLWKSSGDVNIRSVFLHMLGDTLSTAAVIAGGAVIFFTGMSWIDPVLSILIAAMILWSSVGIIRETLNILLEGTPRNLELGEIRQAMASVSGVLNVHDLHVWSLGSKSHALASHVTIAEMPMSECGNILTDIKCALRDRFQITHTTIQFEITGCETTHGCAAPPEPETVGAHSHGGHDHHGHTH</sequence>
<evidence type="ECO:0000256" key="3">
    <source>
        <dbReference type="ARBA" id="ARBA00022448"/>
    </source>
</evidence>
<protein>
    <submittedName>
        <fullName evidence="13">Cobalt-zinc-cadmium efflux system protein</fullName>
    </submittedName>
</protein>
<keyword evidence="3" id="KW-0813">Transport</keyword>
<feature type="transmembrane region" description="Helical" evidence="10">
    <location>
        <begin position="26"/>
        <end position="44"/>
    </location>
</feature>
<feature type="domain" description="Cation efflux protein cytoplasmic" evidence="12">
    <location>
        <begin position="221"/>
        <end position="296"/>
    </location>
</feature>
<dbReference type="Pfam" id="PF01545">
    <property type="entry name" value="Cation_efflux"/>
    <property type="match status" value="1"/>
</dbReference>
<dbReference type="EMBL" id="JACHEB010000016">
    <property type="protein sequence ID" value="MBB5331555.1"/>
    <property type="molecule type" value="Genomic_DNA"/>
</dbReference>
<dbReference type="GO" id="GO:0005886">
    <property type="term" value="C:plasma membrane"/>
    <property type="evidence" value="ECO:0007669"/>
    <property type="project" value="TreeGrafter"/>
</dbReference>
<dbReference type="InterPro" id="IPR036837">
    <property type="entry name" value="Cation_efflux_CTD_sf"/>
</dbReference>
<proteinExistence type="inferred from homology"/>
<evidence type="ECO:0000256" key="10">
    <source>
        <dbReference type="SAM" id="Phobius"/>
    </source>
</evidence>
<keyword evidence="5" id="KW-0862">Zinc</keyword>
<feature type="domain" description="Cation efflux protein transmembrane" evidence="11">
    <location>
        <begin position="28"/>
        <end position="217"/>
    </location>
</feature>
<feature type="transmembrane region" description="Helical" evidence="10">
    <location>
        <begin position="129"/>
        <end position="149"/>
    </location>
</feature>
<keyword evidence="8 10" id="KW-0472">Membrane</keyword>
<keyword evidence="6 10" id="KW-1133">Transmembrane helix</keyword>
<dbReference type="PANTHER" id="PTHR11562">
    <property type="entry name" value="CATION EFFLUX PROTEIN/ ZINC TRANSPORTER"/>
    <property type="match status" value="1"/>
</dbReference>
<evidence type="ECO:0000259" key="12">
    <source>
        <dbReference type="Pfam" id="PF16916"/>
    </source>
</evidence>
<comment type="subcellular location">
    <subcellularLocation>
        <location evidence="1">Membrane</location>
        <topology evidence="1">Multi-pass membrane protein</topology>
    </subcellularLocation>
</comment>